<dbReference type="GO" id="GO:0061630">
    <property type="term" value="F:ubiquitin protein ligase activity"/>
    <property type="evidence" value="ECO:0007669"/>
    <property type="project" value="TreeGrafter"/>
</dbReference>
<dbReference type="GO" id="GO:0005634">
    <property type="term" value="C:nucleus"/>
    <property type="evidence" value="ECO:0007669"/>
    <property type="project" value="TreeGrafter"/>
</dbReference>
<reference evidence="1 2" key="1">
    <citation type="submission" date="2017-10" db="EMBL/GenBank/DDBJ databases">
        <title>Development of genomic resources for the powdery mildew, Erysiphe pulchra.</title>
        <authorList>
            <person name="Wadl P.A."/>
            <person name="Mack B.M."/>
            <person name="Moore G."/>
            <person name="Beltz S.B."/>
        </authorList>
    </citation>
    <scope>NUCLEOTIDE SEQUENCE [LARGE SCALE GENOMIC DNA]</scope>
    <source>
        <strain evidence="1">Cflorida</strain>
    </source>
</reference>
<dbReference type="GO" id="GO:0030332">
    <property type="term" value="F:cyclin binding"/>
    <property type="evidence" value="ECO:0007669"/>
    <property type="project" value="TreeGrafter"/>
</dbReference>
<dbReference type="Pfam" id="PF09814">
    <property type="entry name" value="HECT_2"/>
    <property type="match status" value="1"/>
</dbReference>
<dbReference type="GO" id="GO:0000151">
    <property type="term" value="C:ubiquitin ligase complex"/>
    <property type="evidence" value="ECO:0007669"/>
    <property type="project" value="TreeGrafter"/>
</dbReference>
<dbReference type="InterPro" id="IPR019193">
    <property type="entry name" value="UBQ-conj_enz_E2-bd_prot"/>
</dbReference>
<protein>
    <submittedName>
        <fullName evidence="1">Uncharacterized protein</fullName>
    </submittedName>
</protein>
<organism evidence="1 2">
    <name type="scientific">Erysiphe pulchra</name>
    <dbReference type="NCBI Taxonomy" id="225359"/>
    <lineage>
        <taxon>Eukaryota</taxon>
        <taxon>Fungi</taxon>
        <taxon>Dikarya</taxon>
        <taxon>Ascomycota</taxon>
        <taxon>Pezizomycotina</taxon>
        <taxon>Leotiomycetes</taxon>
        <taxon>Erysiphales</taxon>
        <taxon>Erysiphaceae</taxon>
        <taxon>Erysiphe</taxon>
    </lineage>
</organism>
<dbReference type="OrthoDB" id="66510at2759"/>
<dbReference type="GO" id="GO:0031624">
    <property type="term" value="F:ubiquitin conjugating enzyme binding"/>
    <property type="evidence" value="ECO:0007669"/>
    <property type="project" value="TreeGrafter"/>
</dbReference>
<gene>
    <name evidence="1" type="ORF">EPUL_004168</name>
</gene>
<dbReference type="GO" id="GO:0051865">
    <property type="term" value="P:protein autoubiquitination"/>
    <property type="evidence" value="ECO:0007669"/>
    <property type="project" value="TreeGrafter"/>
</dbReference>
<accession>A0A2S4PPB9</accession>
<comment type="caution">
    <text evidence="1">The sequence shown here is derived from an EMBL/GenBank/DDBJ whole genome shotgun (WGS) entry which is preliminary data.</text>
</comment>
<dbReference type="GO" id="GO:0005829">
    <property type="term" value="C:cytosol"/>
    <property type="evidence" value="ECO:0007669"/>
    <property type="project" value="TreeGrafter"/>
</dbReference>
<sequence>MAPPYCLIYAELLLNIRQISVLAVLETPCNTSTKAKLSDDGQQFILLHNGRLQTLHLPGKSLPNFRLQFPVLGSIELSWRIPWAAEATDISRYDSHLSDVPWSAKCMDSQTELTCRVCNEVILERGTIKIWKDLPSEDWAEMMDFWHCHKPDDHKDGMNSIKCTNCPKLSTHNDCLVERAYGANSKISAQPGVGLVDITTFLLRKEDCSKIQIEKPGFSFRGHRSVKCLQCQTELGYYDTDFLGIKFYKWRIQYTNSLNPDSLSSSASPSFTLISSSSTNNTNPRLPASIFVMSKIISQMASHLVTKFLLTPTTLPRCSTKILLWIFGASLRFSSSRSDVPSVSKSSLPYGQPAIKVFWKVVSGNDANNIRDNIGIEEVFLPSYVISEIEDALTSSSVLLPACSQKYQEWNVGLLERYEE</sequence>
<keyword evidence="2" id="KW-1185">Reference proteome</keyword>
<dbReference type="AlphaFoldDB" id="A0A2S4PPB9"/>
<proteinExistence type="predicted"/>
<evidence type="ECO:0000313" key="1">
    <source>
        <dbReference type="EMBL" id="POS83883.1"/>
    </source>
</evidence>
<dbReference type="GO" id="GO:0006513">
    <property type="term" value="P:protein monoubiquitination"/>
    <property type="evidence" value="ECO:0007669"/>
    <property type="project" value="TreeGrafter"/>
</dbReference>
<name>A0A2S4PPB9_9PEZI</name>
<dbReference type="PANTHER" id="PTHR31531:SF2">
    <property type="entry name" value="E3 UBIQUITIN-PROTEIN LIGASE E3D"/>
    <property type="match status" value="1"/>
</dbReference>
<dbReference type="Proteomes" id="UP000237438">
    <property type="component" value="Unassembled WGS sequence"/>
</dbReference>
<evidence type="ECO:0000313" key="2">
    <source>
        <dbReference type="Proteomes" id="UP000237438"/>
    </source>
</evidence>
<dbReference type="PANTHER" id="PTHR31531">
    <property type="entry name" value="E3 UBIQUITIN-PROTEIN LIGASE E3D FAMILY MEMBER"/>
    <property type="match status" value="1"/>
</dbReference>
<dbReference type="GO" id="GO:0043161">
    <property type="term" value="P:proteasome-mediated ubiquitin-dependent protein catabolic process"/>
    <property type="evidence" value="ECO:0007669"/>
    <property type="project" value="TreeGrafter"/>
</dbReference>
<dbReference type="EMBL" id="PEDP01001298">
    <property type="protein sequence ID" value="POS83883.1"/>
    <property type="molecule type" value="Genomic_DNA"/>
</dbReference>
<dbReference type="STRING" id="225359.A0A2S4PPB9"/>
<dbReference type="GO" id="GO:0000209">
    <property type="term" value="P:protein polyubiquitination"/>
    <property type="evidence" value="ECO:0007669"/>
    <property type="project" value="TreeGrafter"/>
</dbReference>